<dbReference type="EMBL" id="MUAI01000001">
    <property type="protein sequence ID" value="OOR08688.1"/>
    <property type="molecule type" value="Genomic_DNA"/>
</dbReference>
<protein>
    <submittedName>
        <fullName evidence="4">Diguanylate cyclase</fullName>
    </submittedName>
</protein>
<dbReference type="Gene3D" id="3.30.70.270">
    <property type="match status" value="1"/>
</dbReference>
<accession>A0A653P8C7</accession>
<dbReference type="Proteomes" id="UP000305524">
    <property type="component" value="Unassembled WGS sequence"/>
</dbReference>
<evidence type="ECO:0000313" key="13">
    <source>
        <dbReference type="Proteomes" id="UP000437562"/>
    </source>
</evidence>
<proteinExistence type="predicted"/>
<evidence type="ECO:0000313" key="3">
    <source>
        <dbReference type="EMBL" id="ARJ23566.1"/>
    </source>
</evidence>
<dbReference type="EMBL" id="ACMP01000100">
    <property type="protein sequence ID" value="EEL69269.1"/>
    <property type="molecule type" value="Genomic_DNA"/>
</dbReference>
<evidence type="ECO:0000313" key="10">
    <source>
        <dbReference type="Proteomes" id="UP000192932"/>
    </source>
</evidence>
<name>A0A0A0WIK4_BACMY</name>
<dbReference type="EMBL" id="SZOD01000222">
    <property type="protein sequence ID" value="TKI85210.1"/>
    <property type="molecule type" value="Genomic_DNA"/>
</dbReference>
<evidence type="ECO:0000313" key="8">
    <source>
        <dbReference type="EMBL" id="VXB25957.1"/>
    </source>
</evidence>
<evidence type="ECO:0000313" key="11">
    <source>
        <dbReference type="Proteomes" id="UP000236165"/>
    </source>
</evidence>
<dbReference type="NCBIfam" id="TIGR00254">
    <property type="entry name" value="GGDEF"/>
    <property type="match status" value="1"/>
</dbReference>
<dbReference type="InterPro" id="IPR029787">
    <property type="entry name" value="Nucleotide_cyclase"/>
</dbReference>
<reference evidence="4" key="1">
    <citation type="journal article" date="2012" name="Genome Res.">
        <title>Genomic characterization of the Bacillus cereus sensu lato species: Backdrop to the evolution of Bacillus anthracis.</title>
        <authorList>
            <person name="Zwick M.E."/>
            <person name="Joseph S.J."/>
            <person name="Didelot X."/>
            <person name="Chen P.E."/>
            <person name="Bishop-Lilly K.A."/>
            <person name="Stewart A.C."/>
            <person name="Willner K."/>
            <person name="Nolan N."/>
            <person name="Lentz S."/>
            <person name="Thomason M.K."/>
            <person name="Sozhamannan S."/>
            <person name="Mateczun A.J."/>
            <person name="Du L."/>
            <person name="Read T.D."/>
        </authorList>
    </citation>
    <scope>NUCLEOTIDE SEQUENCE [LARGE SCALE GENOMIC DNA]</scope>
    <source>
        <strain evidence="4">AH603</strain>
    </source>
</reference>
<feature type="domain" description="GGDEF" evidence="2">
    <location>
        <begin position="94"/>
        <end position="217"/>
    </location>
</feature>
<evidence type="ECO:0000313" key="12">
    <source>
        <dbReference type="Proteomes" id="UP000305524"/>
    </source>
</evidence>
<evidence type="ECO:0000256" key="1">
    <source>
        <dbReference type="SAM" id="Phobius"/>
    </source>
</evidence>
<dbReference type="Proteomes" id="UP000001753">
    <property type="component" value="Chromosome"/>
</dbReference>
<dbReference type="InterPro" id="IPR043128">
    <property type="entry name" value="Rev_trsase/Diguanyl_cyclase"/>
</dbReference>
<dbReference type="Pfam" id="PF00990">
    <property type="entry name" value="GGDEF"/>
    <property type="match status" value="1"/>
</dbReference>
<reference evidence="6 11" key="2">
    <citation type="submission" date="2016-10" db="EMBL/GenBank/DDBJ databases">
        <title>Genome Sequence of Bacillus weihenstephanensis GM6LP.</title>
        <authorList>
            <person name="Poehlein A."/>
            <person name="Wemheuer F."/>
            <person name="Hollensteiner J."/>
            <person name="Wemheuer B."/>
        </authorList>
    </citation>
    <scope>NUCLEOTIDE SEQUENCE [LARGE SCALE GENOMIC DNA]</scope>
    <source>
        <strain evidence="6 11">GM6LP</strain>
    </source>
</reference>
<reference evidence="8 13" key="6">
    <citation type="submission" date="2019-10" db="EMBL/GenBank/DDBJ databases">
        <authorList>
            <person name="Karimi E."/>
        </authorList>
    </citation>
    <scope>NUCLEOTIDE SEQUENCE [LARGE SCALE GENOMIC DNA]</scope>
    <source>
        <strain evidence="8">Bacillus sp. 71</strain>
    </source>
</reference>
<sequence length="217" mass="25067">MKHKGKISGLLLGNTVAVTEWIALQDVIAKLDSRSFLTVFIIYILQMILSYYFGHWYDKRTNTRVNIEVGGMTNNDFVVDFFGKVAALSERDSRNITVYILSVKEWDVLKDTVQEKKLDELVQRVERTIVKTVRKGDVVTRWDENKYVIVAVDNGYEKSTITSRLIKNIQNEIANDLLSVTLLFGAASYPIEGKTFEDLFRKAQNQLYNYRNLQSHE</sequence>
<dbReference type="Proteomes" id="UP000190696">
    <property type="component" value="Unassembled WGS sequence"/>
</dbReference>
<feature type="transmembrane region" description="Helical" evidence="1">
    <location>
        <begin position="36"/>
        <end position="54"/>
    </location>
</feature>
<dbReference type="SUPFAM" id="SSF55073">
    <property type="entry name" value="Nucleotide cyclase"/>
    <property type="match status" value="1"/>
</dbReference>
<dbReference type="AlphaFoldDB" id="A0A0A0WIK4"/>
<dbReference type="SMART" id="SM00267">
    <property type="entry name" value="GGDEF"/>
    <property type="match status" value="1"/>
</dbReference>
<feature type="transmembrane region" description="Helical" evidence="1">
    <location>
        <begin position="7"/>
        <end position="24"/>
    </location>
</feature>
<dbReference type="EMBL" id="CABWMC010000003">
    <property type="protein sequence ID" value="VXB25957.1"/>
    <property type="molecule type" value="Genomic_DNA"/>
</dbReference>
<keyword evidence="1" id="KW-0812">Transmembrane</keyword>
<reference evidence="3 10" key="4">
    <citation type="submission" date="2017-04" db="EMBL/GenBank/DDBJ databases">
        <title>The Characteristic of a Fine Plant Growth-Promoting Rhizobacteria Bacillus mycoides Gnyt1 and its Whole Genome Sequencing Analysis.</title>
        <authorList>
            <person name="Li J.H."/>
            <person name="Yao T."/>
        </authorList>
    </citation>
    <scope>NUCLEOTIDE SEQUENCE [LARGE SCALE GENOMIC DNA]</scope>
    <source>
        <strain evidence="3 10">Gnyt1</strain>
    </source>
</reference>
<evidence type="ECO:0000313" key="9">
    <source>
        <dbReference type="Proteomes" id="UP000190696"/>
    </source>
</evidence>
<accession>A0A0A0WIK4</accession>
<accession>A0A1S9XNA7</accession>
<dbReference type="Proteomes" id="UP000437562">
    <property type="component" value="Unassembled WGS sequence"/>
</dbReference>
<evidence type="ECO:0000259" key="2">
    <source>
        <dbReference type="PROSITE" id="PS50887"/>
    </source>
</evidence>
<dbReference type="PROSITE" id="PS50887">
    <property type="entry name" value="GGDEF"/>
    <property type="match status" value="1"/>
</dbReference>
<keyword evidence="1" id="KW-0472">Membrane</keyword>
<evidence type="ECO:0000313" key="5">
    <source>
        <dbReference type="EMBL" id="OOR08688.1"/>
    </source>
</evidence>
<organism evidence="4">
    <name type="scientific">Bacillus mycoides</name>
    <dbReference type="NCBI Taxonomy" id="1405"/>
    <lineage>
        <taxon>Bacteria</taxon>
        <taxon>Bacillati</taxon>
        <taxon>Bacillota</taxon>
        <taxon>Bacilli</taxon>
        <taxon>Bacillales</taxon>
        <taxon>Bacillaceae</taxon>
        <taxon>Bacillus</taxon>
        <taxon>Bacillus cereus group</taxon>
    </lineage>
</organism>
<keyword evidence="1" id="KW-1133">Transmembrane helix</keyword>
<dbReference type="InterPro" id="IPR000160">
    <property type="entry name" value="GGDEF_dom"/>
</dbReference>
<dbReference type="GeneID" id="66266435"/>
<dbReference type="RefSeq" id="WP_002033822.1">
    <property type="nucleotide sequence ID" value="NZ_CM000737.1"/>
</dbReference>
<dbReference type="EMBL" id="CP020743">
    <property type="protein sequence ID" value="ARJ23566.1"/>
    <property type="molecule type" value="Genomic_DNA"/>
</dbReference>
<dbReference type="EMBL" id="MKZQ01000020">
    <property type="protein sequence ID" value="PJN71580.1"/>
    <property type="molecule type" value="Genomic_DNA"/>
</dbReference>
<evidence type="ECO:0000313" key="6">
    <source>
        <dbReference type="EMBL" id="PJN71580.1"/>
    </source>
</evidence>
<dbReference type="KEGG" id="bww:bwei_0954"/>
<reference evidence="7 12" key="5">
    <citation type="journal article" date="2019" name="Environ. Microbiol.">
        <title>An active ?-lactamase is a part of an orchestrated cell wall stress resistance network of Bacillus subtilis and related rhizosphere species.</title>
        <authorList>
            <person name="Bucher T."/>
            <person name="Keren-Paz A."/>
            <person name="Hausser J."/>
            <person name="Olender T."/>
            <person name="Cytryn E."/>
            <person name="Kolodkin-Gal I."/>
        </authorList>
    </citation>
    <scope>NUCLEOTIDE SEQUENCE [LARGE SCALE GENOMIC DNA]</scope>
    <source>
        <strain evidence="7 12">I186</strain>
    </source>
</reference>
<evidence type="ECO:0000313" key="7">
    <source>
        <dbReference type="EMBL" id="TKI85210.1"/>
    </source>
</evidence>
<reference evidence="5 9" key="3">
    <citation type="submission" date="2017-01" db="EMBL/GenBank/DDBJ databases">
        <title>Bacillus cereus isolates.</title>
        <authorList>
            <person name="Beno S.M."/>
        </authorList>
    </citation>
    <scope>NUCLEOTIDE SEQUENCE [LARGE SCALE GENOMIC DNA]</scope>
    <source>
        <strain evidence="5 9">FSL W7-1108</strain>
    </source>
</reference>
<evidence type="ECO:0000313" key="4">
    <source>
        <dbReference type="EMBL" id="EEL69269.1"/>
    </source>
</evidence>
<dbReference type="Proteomes" id="UP000236165">
    <property type="component" value="Unassembled WGS sequence"/>
</dbReference>
<dbReference type="Proteomes" id="UP000192932">
    <property type="component" value="Chromosome"/>
</dbReference>
<accession>C2XYG7</accession>
<gene>
    <name evidence="3" type="ORF">B7492_21220</name>
    <name evidence="8" type="ORF">BACI71_110036</name>
    <name evidence="6" type="ORF">BACWE_19300</name>
    <name evidence="4" type="ORF">bcere0026_37470</name>
    <name evidence="5" type="ORF">BW900_01745</name>
    <name evidence="7" type="ORF">FC701_10965</name>
</gene>